<dbReference type="OrthoDB" id="5318987at2"/>
<proteinExistence type="inferred from homology"/>
<dbReference type="RefSeq" id="WP_066304274.1">
    <property type="nucleotide sequence ID" value="NZ_KQ959483.1"/>
</dbReference>
<evidence type="ECO:0000256" key="3">
    <source>
        <dbReference type="SAM" id="SignalP"/>
    </source>
</evidence>
<dbReference type="PATRIC" id="fig|1393034.3.peg.6"/>
<keyword evidence="2" id="KW-1133">Transmembrane helix</keyword>
<dbReference type="InterPro" id="IPR025660">
    <property type="entry name" value="Pept_his_AS"/>
</dbReference>
<dbReference type="Pfam" id="PF18560">
    <property type="entry name" value="Lectin_like"/>
    <property type="match status" value="1"/>
</dbReference>
<dbReference type="PANTHER" id="PTHR12411">
    <property type="entry name" value="CYSTEINE PROTEASE FAMILY C1-RELATED"/>
    <property type="match status" value="1"/>
</dbReference>
<protein>
    <submittedName>
        <fullName evidence="5">Tat pathway signal sequence domain protein</fullName>
    </submittedName>
</protein>
<keyword evidence="6" id="KW-1185">Reference proteome</keyword>
<feature type="domain" description="Peptidase C1A papain C-terminal" evidence="4">
    <location>
        <begin position="160"/>
        <end position="485"/>
    </location>
</feature>
<dbReference type="Gene3D" id="3.90.70.10">
    <property type="entry name" value="Cysteine proteinases"/>
    <property type="match status" value="1"/>
</dbReference>
<dbReference type="SUPFAM" id="SSF54001">
    <property type="entry name" value="Cysteine proteinases"/>
    <property type="match status" value="1"/>
</dbReference>
<evidence type="ECO:0000256" key="2">
    <source>
        <dbReference type="SAM" id="Phobius"/>
    </source>
</evidence>
<evidence type="ECO:0000313" key="5">
    <source>
        <dbReference type="EMBL" id="KXB35604.1"/>
    </source>
</evidence>
<comment type="caution">
    <text evidence="5">The sequence shown here is derived from an EMBL/GenBank/DDBJ whole genome shotgun (WGS) entry which is preliminary data.</text>
</comment>
<reference evidence="6" key="1">
    <citation type="submission" date="2016-01" db="EMBL/GenBank/DDBJ databases">
        <authorList>
            <person name="Mitreva M."/>
            <person name="Pepin K.H."/>
            <person name="Mihindukulasuriya K.A."/>
            <person name="Fulton R."/>
            <person name="Fronick C."/>
            <person name="O'Laughlin M."/>
            <person name="Miner T."/>
            <person name="Herter B."/>
            <person name="Rosa B.A."/>
            <person name="Cordes M."/>
            <person name="Tomlinson C."/>
            <person name="Wollam A."/>
            <person name="Palsikar V.B."/>
            <person name="Mardis E.R."/>
            <person name="Wilson R.K."/>
        </authorList>
    </citation>
    <scope>NUCLEOTIDE SEQUENCE [LARGE SCALE GENOMIC DNA]</scope>
    <source>
        <strain evidence="6">DNF00019</strain>
    </source>
</reference>
<feature type="transmembrane region" description="Helical" evidence="2">
    <location>
        <begin position="839"/>
        <end position="858"/>
    </location>
</feature>
<evidence type="ECO:0000313" key="6">
    <source>
        <dbReference type="Proteomes" id="UP000070675"/>
    </source>
</evidence>
<dbReference type="GO" id="GO:0008234">
    <property type="term" value="F:cysteine-type peptidase activity"/>
    <property type="evidence" value="ECO:0007669"/>
    <property type="project" value="InterPro"/>
</dbReference>
<dbReference type="CDD" id="cd02619">
    <property type="entry name" value="Peptidase_C1"/>
    <property type="match status" value="1"/>
</dbReference>
<dbReference type="GO" id="GO:0006508">
    <property type="term" value="P:proteolysis"/>
    <property type="evidence" value="ECO:0007669"/>
    <property type="project" value="InterPro"/>
</dbReference>
<evidence type="ECO:0000256" key="1">
    <source>
        <dbReference type="ARBA" id="ARBA00008455"/>
    </source>
</evidence>
<gene>
    <name evidence="5" type="ORF">HMPREF3192_00008</name>
</gene>
<feature type="signal peptide" evidence="3">
    <location>
        <begin position="1"/>
        <end position="45"/>
    </location>
</feature>
<dbReference type="InterPro" id="IPR000668">
    <property type="entry name" value="Peptidase_C1A_C"/>
</dbReference>
<keyword evidence="2" id="KW-0472">Membrane</keyword>
<dbReference type="PROSITE" id="PS51318">
    <property type="entry name" value="TAT"/>
    <property type="match status" value="1"/>
</dbReference>
<dbReference type="STRING" id="1393034.HMPREF3192_00008"/>
<sequence>MNERFNLRVLNAKAHIRAWSRRRTLIALASAALAMLLASPFTAQALQTATKTVSALPAATAADPASTNATADATDSYGTKVMFDFNGDGKTTEADWNEYLTWMHNFRPFDFDLQSGDLGDSHNGGVQITGATQLLVNGQQGTLKTLDKNLDVNKMPTYYLNNIGQITPVKNQSPWGTCWAFASISALESAILKAQYPKAYNAEDHKEPVLTNLDDHGVDLSELSLAWKAYDLQSEGSQKGEGQVDVLPPDTTPDRLACGGWATMAQTLFGGWQALTTEKAQPYWPTGVAMNWDNRKNLRGFHDKWAMHTDANGKEVYEDAGARVNGTYYLPSPNILVPDKNDHLVWKGYNEDANTLIKQALVKHGGVQIGYGADTYRPGQKSKSDFINGEHWAQYCDATNVEITHAVTIVGWDDNFDPAKFKAGKNDVTNLKKGAWLVKNSWNSVDLLMKQFGLSKEEAQKQTKWGIVDKDGAHTGFFWLSYYDRSINTPSYFSVDLKQDGYDYDNNYSYDYLINQSQSPLVLRTADKGTLVSNIFTAKGDEALRAVSVQTAEPNSKTSISIYMLNNADALKDNDPTNDGEPVLTMNYTAKVPGLHTVKLPHALNLKKGQTFAVVQNVTGVNADKSINSYLNLETGMSQDAQWPDKNNAETKGRAMGYVWSTAVANPGETFVKLMTKDGYKWVTPAEIGKTLGENKYFEFGNALIKAFTVNDFAQDSHYQMVTSSNVKQGEEVLFASNAPLKSFVAVRIDGATIDPSNYSVEEGTTKVTLKAAFTKSLSAGKHTIEIVSTDGIAKATFTVTATDAVDTPNDNKTQTATQVVAKTSKPGKMPRTQDPTTIAPMVAMGAGAGLAAFGAVARRKKN</sequence>
<organism evidence="5 6">
    <name type="scientific">Atopobium deltae</name>
    <dbReference type="NCBI Taxonomy" id="1393034"/>
    <lineage>
        <taxon>Bacteria</taxon>
        <taxon>Bacillati</taxon>
        <taxon>Actinomycetota</taxon>
        <taxon>Coriobacteriia</taxon>
        <taxon>Coriobacteriales</taxon>
        <taxon>Atopobiaceae</taxon>
        <taxon>Atopobium</taxon>
    </lineage>
</organism>
<accession>A0A133XXH0</accession>
<name>A0A133XXH0_9ACTN</name>
<keyword evidence="3" id="KW-0732">Signal</keyword>
<dbReference type="InterPro" id="IPR006311">
    <property type="entry name" value="TAT_signal"/>
</dbReference>
<comment type="similarity">
    <text evidence="1">Belongs to the peptidase C1 family.</text>
</comment>
<dbReference type="InterPro" id="IPR040528">
    <property type="entry name" value="Lectin-like"/>
</dbReference>
<dbReference type="PROSITE" id="PS00139">
    <property type="entry name" value="THIOL_PROTEASE_CYS"/>
    <property type="match status" value="1"/>
</dbReference>
<dbReference type="EMBL" id="LSCR01000001">
    <property type="protein sequence ID" value="KXB35604.1"/>
    <property type="molecule type" value="Genomic_DNA"/>
</dbReference>
<dbReference type="SMART" id="SM00645">
    <property type="entry name" value="Pept_C1"/>
    <property type="match status" value="1"/>
</dbReference>
<feature type="chain" id="PRO_5007460038" evidence="3">
    <location>
        <begin position="46"/>
        <end position="863"/>
    </location>
</feature>
<keyword evidence="2" id="KW-0812">Transmembrane</keyword>
<dbReference type="Proteomes" id="UP000070675">
    <property type="component" value="Unassembled WGS sequence"/>
</dbReference>
<dbReference type="InterPro" id="IPR038765">
    <property type="entry name" value="Papain-like_cys_pep_sf"/>
</dbReference>
<dbReference type="PROSITE" id="PS00639">
    <property type="entry name" value="THIOL_PROTEASE_HIS"/>
    <property type="match status" value="1"/>
</dbReference>
<evidence type="ECO:0000259" key="4">
    <source>
        <dbReference type="SMART" id="SM00645"/>
    </source>
</evidence>
<dbReference type="InterPro" id="IPR013128">
    <property type="entry name" value="Peptidase_C1A"/>
</dbReference>
<dbReference type="Pfam" id="PF00112">
    <property type="entry name" value="Peptidase_C1"/>
    <property type="match status" value="1"/>
</dbReference>
<dbReference type="AlphaFoldDB" id="A0A133XXH0"/>
<dbReference type="InterPro" id="IPR000169">
    <property type="entry name" value="Pept_cys_AS"/>
</dbReference>